<comment type="caution">
    <text evidence="1">The sequence shown here is derived from an EMBL/GenBank/DDBJ whole genome shotgun (WGS) entry which is preliminary data.</text>
</comment>
<dbReference type="OrthoDB" id="10253254at2759"/>
<gene>
    <name evidence="1" type="ORF">MENT_LOCUS48021</name>
</gene>
<organism evidence="1 2">
    <name type="scientific">Meloidogyne enterolobii</name>
    <name type="common">Root-knot nematode worm</name>
    <name type="synonym">Meloidogyne mayaguensis</name>
    <dbReference type="NCBI Taxonomy" id="390850"/>
    <lineage>
        <taxon>Eukaryota</taxon>
        <taxon>Metazoa</taxon>
        <taxon>Ecdysozoa</taxon>
        <taxon>Nematoda</taxon>
        <taxon>Chromadorea</taxon>
        <taxon>Rhabditida</taxon>
        <taxon>Tylenchina</taxon>
        <taxon>Tylenchomorpha</taxon>
        <taxon>Tylenchoidea</taxon>
        <taxon>Meloidogynidae</taxon>
        <taxon>Meloidogyninae</taxon>
        <taxon>Meloidogyne</taxon>
    </lineage>
</organism>
<accession>A0A6V7X725</accession>
<dbReference type="Proteomes" id="UP000580250">
    <property type="component" value="Unassembled WGS sequence"/>
</dbReference>
<dbReference type="EMBL" id="CAJEWN010001164">
    <property type="protein sequence ID" value="CAD2194962.1"/>
    <property type="molecule type" value="Genomic_DNA"/>
</dbReference>
<reference evidence="1 2" key="1">
    <citation type="submission" date="2020-08" db="EMBL/GenBank/DDBJ databases">
        <authorList>
            <person name="Koutsovoulos G."/>
            <person name="Danchin GJ E."/>
        </authorList>
    </citation>
    <scope>NUCLEOTIDE SEQUENCE [LARGE SCALE GENOMIC DNA]</scope>
</reference>
<proteinExistence type="predicted"/>
<sequence length="113" mass="13098">MDETELDRLEHLNLVSRVITELENHFGLNDKGVAEFIIQLAKGAGTFDKFKKSFDDSLVQHILRLVLSMERKKKQQKQQQHTPANSIFLTINDEKEELKQRLPALAMPNTKIR</sequence>
<protein>
    <submittedName>
        <fullName evidence="1">Uncharacterized protein</fullName>
    </submittedName>
</protein>
<name>A0A6V7X725_MELEN</name>
<dbReference type="AlphaFoldDB" id="A0A6V7X725"/>
<evidence type="ECO:0000313" key="1">
    <source>
        <dbReference type="EMBL" id="CAD2194962.1"/>
    </source>
</evidence>
<evidence type="ECO:0000313" key="2">
    <source>
        <dbReference type="Proteomes" id="UP000580250"/>
    </source>
</evidence>